<evidence type="ECO:0000313" key="4">
    <source>
        <dbReference type="EMBL" id="CDS42083.1"/>
    </source>
</evidence>
<name>A0A068YC18_ECHMU</name>
<evidence type="ECO:0000256" key="1">
    <source>
        <dbReference type="SAM" id="MobiDB-lite"/>
    </source>
</evidence>
<evidence type="ECO:0000256" key="2">
    <source>
        <dbReference type="SAM" id="Phobius"/>
    </source>
</evidence>
<organism evidence="4 5">
    <name type="scientific">Echinococcus multilocularis</name>
    <name type="common">Fox tapeworm</name>
    <dbReference type="NCBI Taxonomy" id="6211"/>
    <lineage>
        <taxon>Eukaryota</taxon>
        <taxon>Metazoa</taxon>
        <taxon>Spiralia</taxon>
        <taxon>Lophotrochozoa</taxon>
        <taxon>Platyhelminthes</taxon>
        <taxon>Cestoda</taxon>
        <taxon>Eucestoda</taxon>
        <taxon>Cyclophyllidea</taxon>
        <taxon>Taeniidae</taxon>
        <taxon>Echinococcus</taxon>
    </lineage>
</organism>
<gene>
    <name evidence="4" type="ORF">EmuJ_000978200</name>
</gene>
<evidence type="ECO:0000256" key="3">
    <source>
        <dbReference type="SAM" id="SignalP"/>
    </source>
</evidence>
<dbReference type="OMA" id="CHDCDEN"/>
<dbReference type="AlphaFoldDB" id="A0A068YC18"/>
<feature type="transmembrane region" description="Helical" evidence="2">
    <location>
        <begin position="207"/>
        <end position="232"/>
    </location>
</feature>
<keyword evidence="2" id="KW-0812">Transmembrane</keyword>
<reference evidence="4" key="1">
    <citation type="journal article" date="2013" name="Nature">
        <title>The genomes of four tapeworm species reveal adaptations to parasitism.</title>
        <authorList>
            <person name="Tsai I.J."/>
            <person name="Zarowiecki M."/>
            <person name="Holroyd N."/>
            <person name="Garciarrubio A."/>
            <person name="Sanchez-Flores A."/>
            <person name="Brooks K.L."/>
            <person name="Tracey A."/>
            <person name="Bobes R.J."/>
            <person name="Fragoso G."/>
            <person name="Sciutto E."/>
            <person name="Aslett M."/>
            <person name="Beasley H."/>
            <person name="Bennett H.M."/>
            <person name="Cai J."/>
            <person name="Camicia F."/>
            <person name="Clark R."/>
            <person name="Cucher M."/>
            <person name="De Silva N."/>
            <person name="Day T.A."/>
            <person name="Deplazes P."/>
            <person name="Estrada K."/>
            <person name="Fernandez C."/>
            <person name="Holland P.W."/>
            <person name="Hou J."/>
            <person name="Hu S."/>
            <person name="Huckvale T."/>
            <person name="Hung S.S."/>
            <person name="Kamenetzky L."/>
            <person name="Keane J.A."/>
            <person name="Kiss F."/>
            <person name="Koziol U."/>
            <person name="Lambert O."/>
            <person name="Liu K."/>
            <person name="Luo X."/>
            <person name="Luo Y."/>
            <person name="Macchiaroli N."/>
            <person name="Nichol S."/>
            <person name="Paps J."/>
            <person name="Parkinson J."/>
            <person name="Pouchkina-Stantcheva N."/>
            <person name="Riddiford N."/>
            <person name="Rosenzvit M."/>
            <person name="Salinas G."/>
            <person name="Wasmuth J.D."/>
            <person name="Zamanian M."/>
            <person name="Zheng Y."/>
            <person name="Cai X."/>
            <person name="Soberon X."/>
            <person name="Olson P.D."/>
            <person name="Laclette J.P."/>
            <person name="Brehm K."/>
            <person name="Berriman M."/>
            <person name="Garciarrubio A."/>
            <person name="Bobes R.J."/>
            <person name="Fragoso G."/>
            <person name="Sanchez-Flores A."/>
            <person name="Estrada K."/>
            <person name="Cevallos M.A."/>
            <person name="Morett E."/>
            <person name="Gonzalez V."/>
            <person name="Portillo T."/>
            <person name="Ochoa-Leyva A."/>
            <person name="Jose M.V."/>
            <person name="Sciutto E."/>
            <person name="Landa A."/>
            <person name="Jimenez L."/>
            <person name="Valdes V."/>
            <person name="Carrero J.C."/>
            <person name="Larralde C."/>
            <person name="Morales-Montor J."/>
            <person name="Limon-Lason J."/>
            <person name="Soberon X."/>
            <person name="Laclette J.P."/>
        </authorList>
    </citation>
    <scope>NUCLEOTIDE SEQUENCE [LARGE SCALE GENOMIC DNA]</scope>
</reference>
<sequence>MMVAWLFLLLPSVLSLPFSCHDCDENCRNRYSIASLGEACVFGCHSSVGLNARTDEFGVNLDCEQKCSHFEDSDSKSACFVGCTYIAPLEIVRPQSGPSPIFDALSGPVMKIFSFLSLNDNGQPEQDQVPVRESHIRLVVPKEPSHMMDDSVYVMMNVIHDSNDESPASFRIMPMSSNNDGSEMPSFARAFCRRAHIAFHNLTAHPLFLVSVILMFVISATLLVFACVRLSARRARCATFKRQYRRMPAFFKPASVKVSLLTPQPTFEDEEAPELPPKEPIDKKAPMKWTEPSELSNSPFA</sequence>
<keyword evidence="2" id="KW-0472">Membrane</keyword>
<dbReference type="STRING" id="6211.A0A068YC18"/>
<protein>
    <submittedName>
        <fullName evidence="4">Expressed conserved protein</fullName>
    </submittedName>
</protein>
<feature type="signal peptide" evidence="3">
    <location>
        <begin position="1"/>
        <end position="15"/>
    </location>
</feature>
<feature type="region of interest" description="Disordered" evidence="1">
    <location>
        <begin position="262"/>
        <end position="301"/>
    </location>
</feature>
<dbReference type="Proteomes" id="UP000017246">
    <property type="component" value="Unassembled WGS sequence"/>
</dbReference>
<reference evidence="4" key="2">
    <citation type="submission" date="2015-11" db="EMBL/GenBank/DDBJ databases">
        <authorList>
            <person name="Zhang Y."/>
            <person name="Guo Z."/>
        </authorList>
    </citation>
    <scope>NUCLEOTIDE SEQUENCE</scope>
</reference>
<keyword evidence="2" id="KW-1133">Transmembrane helix</keyword>
<proteinExistence type="predicted"/>
<keyword evidence="5" id="KW-1185">Reference proteome</keyword>
<accession>A0A068YC18</accession>
<feature type="chain" id="PRO_5013130736" evidence="3">
    <location>
        <begin position="16"/>
        <end position="301"/>
    </location>
</feature>
<keyword evidence="3" id="KW-0732">Signal</keyword>
<dbReference type="OrthoDB" id="62560at2759"/>
<dbReference type="EMBL" id="LN902842">
    <property type="protein sequence ID" value="CDS42083.1"/>
    <property type="molecule type" value="Genomic_DNA"/>
</dbReference>
<feature type="compositionally biased region" description="Basic and acidic residues" evidence="1">
    <location>
        <begin position="276"/>
        <end position="285"/>
    </location>
</feature>
<evidence type="ECO:0000313" key="5">
    <source>
        <dbReference type="Proteomes" id="UP000017246"/>
    </source>
</evidence>